<keyword evidence="1" id="KW-0472">Membrane</keyword>
<organism evidence="2 3">
    <name type="scientific">Caloranaerobacter azorensis</name>
    <dbReference type="NCBI Taxonomy" id="116090"/>
    <lineage>
        <taxon>Bacteria</taxon>
        <taxon>Bacillati</taxon>
        <taxon>Bacillota</taxon>
        <taxon>Tissierellia</taxon>
        <taxon>Tissierellales</taxon>
        <taxon>Thermohalobacteraceae</taxon>
        <taxon>Caloranaerobacter</taxon>
    </lineage>
</organism>
<evidence type="ECO:0000256" key="1">
    <source>
        <dbReference type="SAM" id="Phobius"/>
    </source>
</evidence>
<proteinExistence type="predicted"/>
<protein>
    <submittedName>
        <fullName evidence="2">Uncharacterized protein</fullName>
    </submittedName>
</protein>
<keyword evidence="1" id="KW-0812">Transmembrane</keyword>
<keyword evidence="1" id="KW-1133">Transmembrane helix</keyword>
<evidence type="ECO:0000313" key="2">
    <source>
        <dbReference type="EMBL" id="QIB27933.1"/>
    </source>
</evidence>
<accession>A0A6P1YGM9</accession>
<evidence type="ECO:0000313" key="3">
    <source>
        <dbReference type="Proteomes" id="UP000464452"/>
    </source>
</evidence>
<dbReference type="KEGG" id="cazo:G3A45_12030"/>
<gene>
    <name evidence="2" type="ORF">G3A45_12030</name>
</gene>
<dbReference type="Proteomes" id="UP000464452">
    <property type="component" value="Chromosome"/>
</dbReference>
<sequence length="72" mass="8179">MPLPEIMMGLCMITLAVAFFKFQWGKGILYLFLMATVGSAVFQSSETIGSIVMIIISIVFLKWMNRKPKLFE</sequence>
<dbReference type="RefSeq" id="WP_163235803.1">
    <property type="nucleotide sequence ID" value="NZ_CP048617.1"/>
</dbReference>
<dbReference type="AlphaFoldDB" id="A0A6P1YGM9"/>
<name>A0A6P1YGM9_9FIRM</name>
<reference evidence="2 3" key="1">
    <citation type="submission" date="2020-02" db="EMBL/GenBank/DDBJ databases">
        <title>Thermophilic hydrogen producing bacteria, Caloranaerobacter azorensis.</title>
        <authorList>
            <person name="Baek K."/>
        </authorList>
    </citation>
    <scope>NUCLEOTIDE SEQUENCE [LARGE SCALE GENOMIC DNA]</scope>
    <source>
        <strain evidence="2 3">T3-1</strain>
    </source>
</reference>
<feature type="transmembrane region" description="Helical" evidence="1">
    <location>
        <begin position="48"/>
        <end position="64"/>
    </location>
</feature>
<dbReference type="EMBL" id="CP048617">
    <property type="protein sequence ID" value="QIB27933.1"/>
    <property type="molecule type" value="Genomic_DNA"/>
</dbReference>